<sequence>MYNMTKSKVWPAPPSVMRMKLNLLIDELEQLPGDMLQSCQNSSFMVQIEWKGKGRNFGFLHKVSTRNFTSRQHIQANGVICWNEAFDYTCKIRKTDSQNYKSWIINLEIQEFNRNLGNRIPILGRAMVDIAELVNSENETSMRIPIKCDVRGHAAGAAVLTVKLQFIKLQKKGSTPYTLTRALSLGTFSCTRHPPTGNTKLMPTIDQDELSNYSLAVLSSADSSADDENEMKCREDNKGTSIQKSQDKVKQPPSLLRLLSLDRSKLSFKMANHLKGESLRQKQTEKQNGEKSPLPRIQDIHRTDESGSWGKQRVISRDGKMELSTEIFFASIDQRDQKAAGGNACTVLAAVIADWLHKNPNILPQRPQFDDLVHEGSSEWRKLCSDKDHKNNFSDQHFDLDTVLEAKIRNLSVITEKSYIGFFRLRDMIDEIGFLEGAMSFDTIWKELLCSDTSEGRVYITGWNDHFFVLKVEREAIYLIDTLGERLFEGCNQAYILKFQKESTIHRRQTDDGSQTENFNKCTGEEEKDYRSSKEVLCTGIACCKEYIKEFLAALPLRELEQDIQRGLVKKTLHQRLQIEFHYTVPCTV</sequence>
<dbReference type="Proteomes" id="UP001085076">
    <property type="component" value="Miscellaneous, Linkage group lg01"/>
</dbReference>
<evidence type="ECO:0000256" key="1">
    <source>
        <dbReference type="SAM" id="MobiDB-lite"/>
    </source>
</evidence>
<dbReference type="AlphaFoldDB" id="A0A9D5DCC3"/>
<dbReference type="PROSITE" id="PS51840">
    <property type="entry name" value="C2_NT"/>
    <property type="match status" value="1"/>
</dbReference>
<comment type="caution">
    <text evidence="3">The sequence shown here is derived from an EMBL/GenBank/DDBJ whole genome shotgun (WGS) entry which is preliminary data.</text>
</comment>
<evidence type="ECO:0000313" key="4">
    <source>
        <dbReference type="Proteomes" id="UP001085076"/>
    </source>
</evidence>
<gene>
    <name evidence="3" type="ORF">J5N97_006053</name>
</gene>
<dbReference type="InterPro" id="IPR019448">
    <property type="entry name" value="NT-C2"/>
</dbReference>
<evidence type="ECO:0000313" key="3">
    <source>
        <dbReference type="EMBL" id="KAJ0987697.1"/>
    </source>
</evidence>
<feature type="region of interest" description="Disordered" evidence="1">
    <location>
        <begin position="273"/>
        <end position="294"/>
    </location>
</feature>
<dbReference type="OrthoDB" id="733571at2759"/>
<proteinExistence type="predicted"/>
<name>A0A9D5DCC3_9LILI</name>
<reference evidence="3" key="1">
    <citation type="submission" date="2021-03" db="EMBL/GenBank/DDBJ databases">
        <authorList>
            <person name="Li Z."/>
            <person name="Yang C."/>
        </authorList>
    </citation>
    <scope>NUCLEOTIDE SEQUENCE</scope>
    <source>
        <strain evidence="3">Dzin_1.0</strain>
        <tissue evidence="3">Leaf</tissue>
    </source>
</reference>
<evidence type="ECO:0000259" key="2">
    <source>
        <dbReference type="PROSITE" id="PS51840"/>
    </source>
</evidence>
<dbReference type="PANTHER" id="PTHR31182">
    <property type="entry name" value="C2 NT-TYPE DOMAIN-CONTAINING PROTEIN"/>
    <property type="match status" value="1"/>
</dbReference>
<dbReference type="EMBL" id="JAGGNH010000001">
    <property type="protein sequence ID" value="KAJ0987697.1"/>
    <property type="molecule type" value="Genomic_DNA"/>
</dbReference>
<protein>
    <recommendedName>
        <fullName evidence="2">C2 NT-type domain-containing protein</fullName>
    </recommendedName>
</protein>
<dbReference type="PANTHER" id="PTHR31182:SF21">
    <property type="entry name" value="C2 NT-TYPE DOMAIN-CONTAINING PROTEIN"/>
    <property type="match status" value="1"/>
</dbReference>
<keyword evidence="4" id="KW-1185">Reference proteome</keyword>
<accession>A0A9D5DCC3</accession>
<feature type="region of interest" description="Disordered" evidence="1">
    <location>
        <begin position="221"/>
        <end position="253"/>
    </location>
</feature>
<organism evidence="3 4">
    <name type="scientific">Dioscorea zingiberensis</name>
    <dbReference type="NCBI Taxonomy" id="325984"/>
    <lineage>
        <taxon>Eukaryota</taxon>
        <taxon>Viridiplantae</taxon>
        <taxon>Streptophyta</taxon>
        <taxon>Embryophyta</taxon>
        <taxon>Tracheophyta</taxon>
        <taxon>Spermatophyta</taxon>
        <taxon>Magnoliopsida</taxon>
        <taxon>Liliopsida</taxon>
        <taxon>Dioscoreales</taxon>
        <taxon>Dioscoreaceae</taxon>
        <taxon>Dioscorea</taxon>
    </lineage>
</organism>
<feature type="compositionally biased region" description="Basic and acidic residues" evidence="1">
    <location>
        <begin position="274"/>
        <end position="289"/>
    </location>
</feature>
<dbReference type="Pfam" id="PF10358">
    <property type="entry name" value="NT-C2"/>
    <property type="match status" value="1"/>
</dbReference>
<reference evidence="3" key="2">
    <citation type="journal article" date="2022" name="Hortic Res">
        <title>The genome of Dioscorea zingiberensis sheds light on the biosynthesis, origin and evolution of the medicinally important diosgenin saponins.</title>
        <authorList>
            <person name="Li Y."/>
            <person name="Tan C."/>
            <person name="Li Z."/>
            <person name="Guo J."/>
            <person name="Li S."/>
            <person name="Chen X."/>
            <person name="Wang C."/>
            <person name="Dai X."/>
            <person name="Yang H."/>
            <person name="Song W."/>
            <person name="Hou L."/>
            <person name="Xu J."/>
            <person name="Tong Z."/>
            <person name="Xu A."/>
            <person name="Yuan X."/>
            <person name="Wang W."/>
            <person name="Yang Q."/>
            <person name="Chen L."/>
            <person name="Sun Z."/>
            <person name="Wang K."/>
            <person name="Pan B."/>
            <person name="Chen J."/>
            <person name="Bao Y."/>
            <person name="Liu F."/>
            <person name="Qi X."/>
            <person name="Gang D.R."/>
            <person name="Wen J."/>
            <person name="Li J."/>
        </authorList>
    </citation>
    <scope>NUCLEOTIDE SEQUENCE</scope>
    <source>
        <strain evidence="3">Dzin_1.0</strain>
    </source>
</reference>
<feature type="domain" description="C2 NT-type" evidence="2">
    <location>
        <begin position="9"/>
        <end position="168"/>
    </location>
</feature>